<protein>
    <recommendedName>
        <fullName evidence="3">LPS export ABC transporter periplasmic protein LptC</fullName>
    </recommendedName>
</protein>
<dbReference type="RefSeq" id="WP_023577825.1">
    <property type="nucleotide sequence ID" value="NZ_AVGG01000001.1"/>
</dbReference>
<dbReference type="STRING" id="1341181.FLJC2902T_01160"/>
<dbReference type="GO" id="GO:0005886">
    <property type="term" value="C:plasma membrane"/>
    <property type="evidence" value="ECO:0007669"/>
    <property type="project" value="InterPro"/>
</dbReference>
<dbReference type="GO" id="GO:0015221">
    <property type="term" value="F:lipopolysaccharide transmembrane transporter activity"/>
    <property type="evidence" value="ECO:0007669"/>
    <property type="project" value="InterPro"/>
</dbReference>
<comment type="caution">
    <text evidence="1">The sequence shown here is derived from an EMBL/GenBank/DDBJ whole genome shotgun (WGS) entry which is preliminary data.</text>
</comment>
<dbReference type="AlphaFoldDB" id="V6ST83"/>
<gene>
    <name evidence="1" type="ORF">FLJC2902T_01160</name>
</gene>
<dbReference type="InterPro" id="IPR026265">
    <property type="entry name" value="LptC"/>
</dbReference>
<organism evidence="1 2">
    <name type="scientific">Flavobacterium limnosediminis JC2902</name>
    <dbReference type="NCBI Taxonomy" id="1341181"/>
    <lineage>
        <taxon>Bacteria</taxon>
        <taxon>Pseudomonadati</taxon>
        <taxon>Bacteroidota</taxon>
        <taxon>Flavobacteriia</taxon>
        <taxon>Flavobacteriales</taxon>
        <taxon>Flavobacteriaceae</taxon>
        <taxon>Flavobacterium</taxon>
    </lineage>
</organism>
<dbReference type="Pfam" id="PF06835">
    <property type="entry name" value="LptC"/>
    <property type="match status" value="1"/>
</dbReference>
<sequence>MIAMVTVFAVTVLFSCESNFKEVQRINSVAFSPSGEADHVDLKYTDSGKIKAILVSPKMLDYSNAKYPFTEFPKGVHVTLYDDSQRQSFVDADYAITYARTDIIDLQGNVRITSSDGKLLQTEQLYYDQKNEWFFTEKHFKYTDEAGGYLEGPGVDFSRDFKVFNMQQSRGEVTKLE</sequence>
<dbReference type="EMBL" id="AVGG01000001">
    <property type="protein sequence ID" value="ESU29644.1"/>
    <property type="molecule type" value="Genomic_DNA"/>
</dbReference>
<dbReference type="Proteomes" id="UP000018004">
    <property type="component" value="Unassembled WGS sequence"/>
</dbReference>
<dbReference type="OrthoDB" id="1427074at2"/>
<evidence type="ECO:0000313" key="2">
    <source>
        <dbReference type="Proteomes" id="UP000018004"/>
    </source>
</evidence>
<proteinExistence type="predicted"/>
<name>V6ST83_9FLAO</name>
<keyword evidence="2" id="KW-1185">Reference proteome</keyword>
<dbReference type="NCBIfam" id="TIGR04409">
    <property type="entry name" value="LptC_YrbK"/>
    <property type="match status" value="1"/>
</dbReference>
<dbReference type="PATRIC" id="fig|1341181.4.peg.112"/>
<reference evidence="1 2" key="1">
    <citation type="submission" date="2013-08" db="EMBL/GenBank/DDBJ databases">
        <title>Flavobacterium limnosediminis JC2902 genome sequencing.</title>
        <authorList>
            <person name="Lee K."/>
            <person name="Yi H."/>
            <person name="Park S."/>
            <person name="Chun J."/>
        </authorList>
    </citation>
    <scope>NUCLEOTIDE SEQUENCE [LARGE SCALE GENOMIC DNA]</scope>
    <source>
        <strain evidence="1 2">JC2902</strain>
    </source>
</reference>
<dbReference type="InterPro" id="IPR010664">
    <property type="entry name" value="LipoPS_assembly_LptC-rel"/>
</dbReference>
<dbReference type="Gene3D" id="2.60.450.10">
    <property type="entry name" value="Lipopolysaccharide (LPS) transport protein A like domain"/>
    <property type="match status" value="1"/>
</dbReference>
<dbReference type="eggNOG" id="COG3117">
    <property type="taxonomic scope" value="Bacteria"/>
</dbReference>
<evidence type="ECO:0000313" key="1">
    <source>
        <dbReference type="EMBL" id="ESU29644.1"/>
    </source>
</evidence>
<evidence type="ECO:0008006" key="3">
    <source>
        <dbReference type="Google" id="ProtNLM"/>
    </source>
</evidence>
<accession>V6ST83</accession>